<accession>A0AAD4LA41</accession>
<dbReference type="AlphaFoldDB" id="A0AAD4LA41"/>
<protein>
    <submittedName>
        <fullName evidence="2">Uncharacterized protein</fullName>
    </submittedName>
</protein>
<sequence length="312" mass="34463">MAYHYDTYREELGKAYPGFGHALWEPDPGEQSPPVGVGDVGFIREGRFHRLFNALLPADDPSHEFFGVPADHEPLRLSMPNHINRGALAPNAFYSYGVTMVSGGFGVLAATTMGSAEVSFSCTRKRGAVLSFPVVARREDTVSQDHFRKWIIRHIDSWLAFTQMHGLGTEMEDIILVTGCHHTRSWTNIAFNEVQAGAELSLKVDVADALGANVNWGVSNVRIHGTVHNQGPSGENLPENQCIFVRGFRVKRTLKLFPRVKGAAEPTPDPSGSDDEPETEVVSIPSFTKHRDPLHVLLEYIAEVHISLLELS</sequence>
<feature type="region of interest" description="Disordered" evidence="1">
    <location>
        <begin position="261"/>
        <end position="281"/>
    </location>
</feature>
<evidence type="ECO:0000313" key="3">
    <source>
        <dbReference type="Proteomes" id="UP001201163"/>
    </source>
</evidence>
<comment type="caution">
    <text evidence="2">The sequence shown here is derived from an EMBL/GenBank/DDBJ whole genome shotgun (WGS) entry which is preliminary data.</text>
</comment>
<dbReference type="EMBL" id="JAKELL010000080">
    <property type="protein sequence ID" value="KAH8984039.1"/>
    <property type="molecule type" value="Genomic_DNA"/>
</dbReference>
<dbReference type="Proteomes" id="UP001201163">
    <property type="component" value="Unassembled WGS sequence"/>
</dbReference>
<reference evidence="2" key="1">
    <citation type="submission" date="2022-01" db="EMBL/GenBank/DDBJ databases">
        <title>Comparative genomics reveals a dynamic genome evolution in the ectomycorrhizal milk-cap (Lactarius) mushrooms.</title>
        <authorList>
            <consortium name="DOE Joint Genome Institute"/>
            <person name="Lebreton A."/>
            <person name="Tang N."/>
            <person name="Kuo A."/>
            <person name="LaButti K."/>
            <person name="Drula E."/>
            <person name="Barry K."/>
            <person name="Clum A."/>
            <person name="Lipzen A."/>
            <person name="Mousain D."/>
            <person name="Ng V."/>
            <person name="Wang R."/>
            <person name="Wang X."/>
            <person name="Dai Y."/>
            <person name="Henrissat B."/>
            <person name="Grigoriev I.V."/>
            <person name="Guerin-Laguette A."/>
            <person name="Yu F."/>
            <person name="Martin F.M."/>
        </authorList>
    </citation>
    <scope>NUCLEOTIDE SEQUENCE</scope>
    <source>
        <strain evidence="2">QP</strain>
    </source>
</reference>
<proteinExistence type="predicted"/>
<evidence type="ECO:0000313" key="2">
    <source>
        <dbReference type="EMBL" id="KAH8984039.1"/>
    </source>
</evidence>
<name>A0AAD4LA41_9AGAM</name>
<gene>
    <name evidence="2" type="ORF">EDB92DRAFT_1546671</name>
</gene>
<keyword evidence="3" id="KW-1185">Reference proteome</keyword>
<organism evidence="2 3">
    <name type="scientific">Lactarius akahatsu</name>
    <dbReference type="NCBI Taxonomy" id="416441"/>
    <lineage>
        <taxon>Eukaryota</taxon>
        <taxon>Fungi</taxon>
        <taxon>Dikarya</taxon>
        <taxon>Basidiomycota</taxon>
        <taxon>Agaricomycotina</taxon>
        <taxon>Agaricomycetes</taxon>
        <taxon>Russulales</taxon>
        <taxon>Russulaceae</taxon>
        <taxon>Lactarius</taxon>
    </lineage>
</organism>
<evidence type="ECO:0000256" key="1">
    <source>
        <dbReference type="SAM" id="MobiDB-lite"/>
    </source>
</evidence>